<feature type="region of interest" description="Disordered" evidence="3">
    <location>
        <begin position="332"/>
        <end position="357"/>
    </location>
</feature>
<protein>
    <submittedName>
        <fullName evidence="6">Na(+)/H(+) exchange regulatory cofactor NHE-RF3</fullName>
    </submittedName>
</protein>
<name>A0A6P7LIR8_BETSP</name>
<proteinExistence type="inferred from homology"/>
<evidence type="ECO:0000256" key="2">
    <source>
        <dbReference type="ARBA" id="ARBA00038110"/>
    </source>
</evidence>
<feature type="domain" description="PDZ" evidence="4">
    <location>
        <begin position="227"/>
        <end position="307"/>
    </location>
</feature>
<dbReference type="GO" id="GO:0043495">
    <property type="term" value="F:protein-membrane adaptor activity"/>
    <property type="evidence" value="ECO:0007669"/>
    <property type="project" value="TreeGrafter"/>
</dbReference>
<feature type="domain" description="PDZ" evidence="4">
    <location>
        <begin position="8"/>
        <end position="89"/>
    </location>
</feature>
<feature type="compositionally biased region" description="Basic and acidic residues" evidence="3">
    <location>
        <begin position="472"/>
        <end position="484"/>
    </location>
</feature>
<accession>A0A6P7LIR8</accession>
<reference evidence="6" key="1">
    <citation type="submission" date="2025-08" db="UniProtKB">
        <authorList>
            <consortium name="RefSeq"/>
        </authorList>
    </citation>
    <scope>IDENTIFICATION</scope>
</reference>
<dbReference type="FunCoup" id="A0A6P7LIR8">
    <property type="interactions" value="750"/>
</dbReference>
<feature type="domain" description="PDZ" evidence="4">
    <location>
        <begin position="129"/>
        <end position="202"/>
    </location>
</feature>
<feature type="region of interest" description="Disordered" evidence="3">
    <location>
        <begin position="458"/>
        <end position="513"/>
    </location>
</feature>
<evidence type="ECO:0000313" key="5">
    <source>
        <dbReference type="Proteomes" id="UP000515150"/>
    </source>
</evidence>
<dbReference type="Pfam" id="PF00595">
    <property type="entry name" value="PDZ"/>
    <property type="match status" value="4"/>
</dbReference>
<dbReference type="GO" id="GO:0016324">
    <property type="term" value="C:apical plasma membrane"/>
    <property type="evidence" value="ECO:0007669"/>
    <property type="project" value="TreeGrafter"/>
</dbReference>
<dbReference type="InParanoid" id="A0A6P7LIR8"/>
<dbReference type="PROSITE" id="PS50106">
    <property type="entry name" value="PDZ"/>
    <property type="match status" value="4"/>
</dbReference>
<organism evidence="5 6">
    <name type="scientific">Betta splendens</name>
    <name type="common">Siamese fighting fish</name>
    <dbReference type="NCBI Taxonomy" id="158456"/>
    <lineage>
        <taxon>Eukaryota</taxon>
        <taxon>Metazoa</taxon>
        <taxon>Chordata</taxon>
        <taxon>Craniata</taxon>
        <taxon>Vertebrata</taxon>
        <taxon>Euteleostomi</taxon>
        <taxon>Actinopterygii</taxon>
        <taxon>Neopterygii</taxon>
        <taxon>Teleostei</taxon>
        <taxon>Neoteleostei</taxon>
        <taxon>Acanthomorphata</taxon>
        <taxon>Anabantaria</taxon>
        <taxon>Anabantiformes</taxon>
        <taxon>Anabantoidei</taxon>
        <taxon>Osphronemidae</taxon>
        <taxon>Betta</taxon>
    </lineage>
</organism>
<dbReference type="CTD" id="5174"/>
<dbReference type="GeneID" id="114847766"/>
<dbReference type="InterPro" id="IPR036034">
    <property type="entry name" value="PDZ_sf"/>
</dbReference>
<dbReference type="Gene3D" id="2.30.42.10">
    <property type="match status" value="4"/>
</dbReference>
<dbReference type="KEGG" id="bspl:114847766"/>
<dbReference type="PANTHER" id="PTHR14191">
    <property type="entry name" value="PDZ DOMAIN CONTAINING PROTEIN"/>
    <property type="match status" value="1"/>
</dbReference>
<dbReference type="GO" id="GO:0072659">
    <property type="term" value="P:protein localization to plasma membrane"/>
    <property type="evidence" value="ECO:0007669"/>
    <property type="project" value="TreeGrafter"/>
</dbReference>
<dbReference type="SUPFAM" id="SSF50156">
    <property type="entry name" value="PDZ domain-like"/>
    <property type="match status" value="4"/>
</dbReference>
<dbReference type="OrthoDB" id="10009200at2759"/>
<feature type="domain" description="PDZ" evidence="4">
    <location>
        <begin position="362"/>
        <end position="442"/>
    </location>
</feature>
<dbReference type="InterPro" id="IPR051067">
    <property type="entry name" value="NHER"/>
</dbReference>
<evidence type="ECO:0000256" key="3">
    <source>
        <dbReference type="SAM" id="MobiDB-lite"/>
    </source>
</evidence>
<dbReference type="RefSeq" id="XP_028993634.1">
    <property type="nucleotide sequence ID" value="XM_029137801.3"/>
</dbReference>
<gene>
    <name evidence="6" type="primary">pdzk1</name>
</gene>
<evidence type="ECO:0000256" key="1">
    <source>
        <dbReference type="ARBA" id="ARBA00022737"/>
    </source>
</evidence>
<sequence>MAGYRPKVISLTKAPGQSFGFYLRVEHGEEGHLIRCLELGGPAELAGMKDGDRILQVNGTFVDALSHAVVVDLVRSSGATVTFHVLDEASYKQAKEKGVNLSSCQSTPVANGVTKPASKAKLCYVVKTGSSHGFSIRSVRGEQGLFMTDVVPGGAADNAGIKVNDRLVEVNGENVEDLTHDQVVDKIKLAGSSIMFLLVDEETERFKHMKIGTWLATVAHLPHKPRIINMSKGPDGFGFLLREEPRRKGHFIKDVDRGSPAERAGLKEMDRLVAVDGKDVENCSHEQVVERFRQSGAQCRLLVVDKDTDEMYKMGGVSPMLYWDEMKGSNSPPSYTEALSLPAPAQPRTPVPERREELKPKLCKMEKTSAGYGFHLNGIQGLCGQYIKEVVKGGAADSAGLEDDDIVVEVNGVNVEKSSHEEVVAMIRSSGSSLEMLVAKRSVYEQLKDKGVPITRRLLGDTHVDGGAADGPEARQERRHEQEARPATPTETDRARSSSESSSSSEESVDMRF</sequence>
<dbReference type="SMART" id="SM00228">
    <property type="entry name" value="PDZ"/>
    <property type="match status" value="4"/>
</dbReference>
<dbReference type="AlphaFoldDB" id="A0A6P7LIR8"/>
<dbReference type="CDD" id="cd06768">
    <property type="entry name" value="PDZ_NHERF-like"/>
    <property type="match status" value="4"/>
</dbReference>
<keyword evidence="1" id="KW-0677">Repeat</keyword>
<comment type="similarity">
    <text evidence="2">Belongs to the NHER family.</text>
</comment>
<evidence type="ECO:0000259" key="4">
    <source>
        <dbReference type="PROSITE" id="PS50106"/>
    </source>
</evidence>
<dbReference type="InterPro" id="IPR001478">
    <property type="entry name" value="PDZ"/>
</dbReference>
<keyword evidence="5" id="KW-1185">Reference proteome</keyword>
<dbReference type="Proteomes" id="UP000515150">
    <property type="component" value="Chromosome 21"/>
</dbReference>
<evidence type="ECO:0000313" key="6">
    <source>
        <dbReference type="RefSeq" id="XP_028993634.1"/>
    </source>
</evidence>
<dbReference type="PANTHER" id="PTHR14191:SF6">
    <property type="entry name" value="NA(+)_H(+) EXCHANGE REGULATORY COFACTOR NHE-RF3-RELATED"/>
    <property type="match status" value="1"/>
</dbReference>